<evidence type="ECO:0000256" key="3">
    <source>
        <dbReference type="ARBA" id="ARBA00022833"/>
    </source>
</evidence>
<evidence type="ECO:0000256" key="1">
    <source>
        <dbReference type="ARBA" id="ARBA00022723"/>
    </source>
</evidence>
<accession>A0A7J6U4E9</accession>
<evidence type="ECO:0000313" key="7">
    <source>
        <dbReference type="EMBL" id="KAF4752205.1"/>
    </source>
</evidence>
<feature type="transmembrane region" description="Helical" evidence="5">
    <location>
        <begin position="100"/>
        <end position="119"/>
    </location>
</feature>
<dbReference type="EMBL" id="JABANM010002655">
    <property type="protein sequence ID" value="KAF4752205.1"/>
    <property type="molecule type" value="Genomic_DNA"/>
</dbReference>
<dbReference type="SUPFAM" id="SSF57850">
    <property type="entry name" value="RING/U-box"/>
    <property type="match status" value="1"/>
</dbReference>
<dbReference type="Gene3D" id="3.30.40.10">
    <property type="entry name" value="Zinc/RING finger domain, C3HC4 (zinc finger)"/>
    <property type="match status" value="1"/>
</dbReference>
<dbReference type="GO" id="GO:0008270">
    <property type="term" value="F:zinc ion binding"/>
    <property type="evidence" value="ECO:0007669"/>
    <property type="project" value="UniProtKB-KW"/>
</dbReference>
<keyword evidence="2 4" id="KW-0863">Zinc-finger</keyword>
<comment type="caution">
    <text evidence="7">The sequence shown here is derived from an EMBL/GenBank/DDBJ whole genome shotgun (WGS) entry which is preliminary data.</text>
</comment>
<dbReference type="Pfam" id="PF17123">
    <property type="entry name" value="zf-RING_11"/>
    <property type="match status" value="1"/>
</dbReference>
<feature type="transmembrane region" description="Helical" evidence="5">
    <location>
        <begin position="67"/>
        <end position="88"/>
    </location>
</feature>
<reference evidence="7 8" key="1">
    <citation type="submission" date="2020-04" db="EMBL/GenBank/DDBJ databases">
        <title>Perkinsus olseni comparative genomics.</title>
        <authorList>
            <person name="Bogema D.R."/>
        </authorList>
    </citation>
    <scope>NUCLEOTIDE SEQUENCE [LARGE SCALE GENOMIC DNA]</scope>
    <source>
        <strain evidence="7">ATCC PRA-205</strain>
    </source>
</reference>
<dbReference type="PANTHER" id="PTHR45798:SF97">
    <property type="entry name" value="ALCOHOL-SENSITIVE RING FINGER PROTEIN 1"/>
    <property type="match status" value="1"/>
</dbReference>
<dbReference type="SMART" id="SM00184">
    <property type="entry name" value="RING"/>
    <property type="match status" value="1"/>
</dbReference>
<evidence type="ECO:0000259" key="6">
    <source>
        <dbReference type="PROSITE" id="PS50089"/>
    </source>
</evidence>
<sequence>MRSKFRALPHNNSYPVGIEDDARGRLRSWGENGLHKGNLCSAVAIHRFTFGYQMLSRFRHPAFSRRYLPVWIGWIVLVLLFTAGIFFFPSSGTNMRLLISFVYVFALLLLPPIIICWYARRKAKQERRQMGTASPSEFRGEWLKWQKSNTYVTSVDDGSCAICLSDFLPGQQVRGLPFFTMSTNRHARNLCCTKVLHFVEPSLSRKRYLISWGVYLLLIATFVLMCVLWPAEPGIAAMVRAGVLICYGCVVTILPPVLIVVIAYVVEQSHSAEKKREKYEKTFLKEWSSWVSSETKTETLADADVQDCMEEGDNSGCVICLDDFQVGDNVRVLPCGHKFHTECFDACFNRVPCSPSLEYHQCPLCRIRMGPSLPKRHDNSGDAVADGDVTVNRAHSVSEASTAVSV</sequence>
<name>A0A7J6U4E9_PEROL</name>
<dbReference type="GO" id="GO:0016567">
    <property type="term" value="P:protein ubiquitination"/>
    <property type="evidence" value="ECO:0007669"/>
    <property type="project" value="UniProtKB-UniPathway"/>
</dbReference>
<organism evidence="7 8">
    <name type="scientific">Perkinsus olseni</name>
    <name type="common">Perkinsus atlanticus</name>
    <dbReference type="NCBI Taxonomy" id="32597"/>
    <lineage>
        <taxon>Eukaryota</taxon>
        <taxon>Sar</taxon>
        <taxon>Alveolata</taxon>
        <taxon>Perkinsozoa</taxon>
        <taxon>Perkinsea</taxon>
        <taxon>Perkinsida</taxon>
        <taxon>Perkinsidae</taxon>
        <taxon>Perkinsus</taxon>
    </lineage>
</organism>
<dbReference type="CDD" id="cd16454">
    <property type="entry name" value="RING-H2_PA-TM-RING"/>
    <property type="match status" value="1"/>
</dbReference>
<keyword evidence="1" id="KW-0479">Metal-binding</keyword>
<dbReference type="UniPathway" id="UPA00143"/>
<feature type="transmembrane region" description="Helical" evidence="5">
    <location>
        <begin position="212"/>
        <end position="231"/>
    </location>
</feature>
<keyword evidence="5" id="KW-0812">Transmembrane</keyword>
<evidence type="ECO:0000256" key="4">
    <source>
        <dbReference type="PROSITE-ProRule" id="PRU00175"/>
    </source>
</evidence>
<dbReference type="InterPro" id="IPR001841">
    <property type="entry name" value="Znf_RING"/>
</dbReference>
<keyword evidence="5" id="KW-0472">Membrane</keyword>
<dbReference type="InterPro" id="IPR052788">
    <property type="entry name" value="RING-type_E3_ligase_ATL"/>
</dbReference>
<dbReference type="InterPro" id="IPR013083">
    <property type="entry name" value="Znf_RING/FYVE/PHD"/>
</dbReference>
<dbReference type="PROSITE" id="PS50089">
    <property type="entry name" value="ZF_RING_2"/>
    <property type="match status" value="1"/>
</dbReference>
<proteinExistence type="predicted"/>
<dbReference type="AlphaFoldDB" id="A0A7J6U4E9"/>
<dbReference type="Proteomes" id="UP000574390">
    <property type="component" value="Unassembled WGS sequence"/>
</dbReference>
<feature type="transmembrane region" description="Helical" evidence="5">
    <location>
        <begin position="237"/>
        <end position="266"/>
    </location>
</feature>
<protein>
    <recommendedName>
        <fullName evidence="6">RING-type domain-containing protein</fullName>
    </recommendedName>
</protein>
<gene>
    <name evidence="7" type="ORF">FOZ62_015518</name>
</gene>
<keyword evidence="5" id="KW-1133">Transmembrane helix</keyword>
<keyword evidence="3" id="KW-0862">Zinc</keyword>
<evidence type="ECO:0000256" key="2">
    <source>
        <dbReference type="ARBA" id="ARBA00022771"/>
    </source>
</evidence>
<evidence type="ECO:0000256" key="5">
    <source>
        <dbReference type="SAM" id="Phobius"/>
    </source>
</evidence>
<feature type="domain" description="RING-type" evidence="6">
    <location>
        <begin position="317"/>
        <end position="366"/>
    </location>
</feature>
<evidence type="ECO:0000313" key="8">
    <source>
        <dbReference type="Proteomes" id="UP000574390"/>
    </source>
</evidence>
<dbReference type="PANTHER" id="PTHR45798">
    <property type="entry name" value="RING-H2 FINGER PROTEIN ATL61-RELATED-RELATED"/>
    <property type="match status" value="1"/>
</dbReference>